<keyword evidence="6" id="KW-1185">Reference proteome</keyword>
<dbReference type="Proteomes" id="UP000008635">
    <property type="component" value="Chromosome"/>
</dbReference>
<dbReference type="GO" id="GO:0008667">
    <property type="term" value="F:2,3-dihydro-2,3-dihydroxybenzoate dehydrogenase activity"/>
    <property type="evidence" value="ECO:0007669"/>
    <property type="project" value="UniProtKB-UniRule"/>
</dbReference>
<dbReference type="RefSeq" id="WP_013555354.1">
    <property type="nucleotide sequence ID" value="NC_014958.1"/>
</dbReference>
<dbReference type="SMART" id="SM00822">
    <property type="entry name" value="PKS_KR"/>
    <property type="match status" value="1"/>
</dbReference>
<evidence type="ECO:0000313" key="5">
    <source>
        <dbReference type="EMBL" id="ADV65849.1"/>
    </source>
</evidence>
<accession>E8U3H8</accession>
<dbReference type="PRINTS" id="PR00080">
    <property type="entry name" value="SDRFAMILY"/>
</dbReference>
<dbReference type="eggNOG" id="COG1028">
    <property type="taxonomic scope" value="Bacteria"/>
</dbReference>
<protein>
    <recommendedName>
        <fullName evidence="3">2,3-dihydro-2,3-dihydroxybenzoate dehydrogenase</fullName>
        <ecNumber evidence="3">1.3.1.28</ecNumber>
    </recommendedName>
</protein>
<sequence>MTGPHAAGPVALVTGAAGGIGAAIVAHLGQQAYRVVATDLHAPAAPHAARAAALDVTDARRVEELVDEIERTLGPIDALVNAAGILRPGALTTYSDEDWARTFAVNTTGPFLTGRAVGRRMAPRGRGAIVTVTSNAAHVARAGMGAYAASKAATAHLTRCLGLELAPHGVRCNTVSPGSTDTRMGRQLWTEAHGADAVIRGSLDAYRPGIPLGRIAQPQDVAGVVAFLLSDAARHVTLQDVVVDGGATLGA</sequence>
<dbReference type="InterPro" id="IPR036291">
    <property type="entry name" value="NAD(P)-bd_dom_sf"/>
</dbReference>
<proteinExistence type="inferred from homology"/>
<evidence type="ECO:0000259" key="4">
    <source>
        <dbReference type="SMART" id="SM00822"/>
    </source>
</evidence>
<organism evidence="5 6">
    <name type="scientific">Deinococcus maricopensis (strain DSM 21211 / LMG 22137 / NRRL B-23946 / LB-34)</name>
    <dbReference type="NCBI Taxonomy" id="709986"/>
    <lineage>
        <taxon>Bacteria</taxon>
        <taxon>Thermotogati</taxon>
        <taxon>Deinococcota</taxon>
        <taxon>Deinococci</taxon>
        <taxon>Deinococcales</taxon>
        <taxon>Deinococcaceae</taxon>
        <taxon>Deinococcus</taxon>
    </lineage>
</organism>
<dbReference type="GO" id="GO:0019290">
    <property type="term" value="P:siderophore biosynthetic process"/>
    <property type="evidence" value="ECO:0007669"/>
    <property type="project" value="InterPro"/>
</dbReference>
<dbReference type="NCBIfam" id="TIGR04316">
    <property type="entry name" value="dhbA_paeA"/>
    <property type="match status" value="1"/>
</dbReference>
<dbReference type="PANTHER" id="PTHR42760:SF115">
    <property type="entry name" value="3-OXOACYL-[ACYL-CARRIER-PROTEIN] REDUCTASE FABG"/>
    <property type="match status" value="1"/>
</dbReference>
<evidence type="ECO:0000256" key="3">
    <source>
        <dbReference type="NCBIfam" id="TIGR04316"/>
    </source>
</evidence>
<evidence type="ECO:0000313" key="6">
    <source>
        <dbReference type="Proteomes" id="UP000008635"/>
    </source>
</evidence>
<dbReference type="AlphaFoldDB" id="E8U3H8"/>
<dbReference type="OrthoDB" id="9803333at2"/>
<gene>
    <name evidence="5" type="ordered locus">Deima_0185</name>
</gene>
<name>E8U3H8_DEIML</name>
<dbReference type="PRINTS" id="PR01397">
    <property type="entry name" value="DHBDHDRGNASE"/>
</dbReference>
<dbReference type="KEGG" id="dmr:Deima_0185"/>
<dbReference type="EMBL" id="CP002454">
    <property type="protein sequence ID" value="ADV65849.1"/>
    <property type="molecule type" value="Genomic_DNA"/>
</dbReference>
<dbReference type="InterPro" id="IPR020904">
    <property type="entry name" value="Sc_DH/Rdtase_CS"/>
</dbReference>
<dbReference type="PROSITE" id="PS00061">
    <property type="entry name" value="ADH_SHORT"/>
    <property type="match status" value="1"/>
</dbReference>
<dbReference type="STRING" id="709986.Deima_0185"/>
<dbReference type="InterPro" id="IPR057326">
    <property type="entry name" value="KR_dom"/>
</dbReference>
<dbReference type="PANTHER" id="PTHR42760">
    <property type="entry name" value="SHORT-CHAIN DEHYDROGENASES/REDUCTASES FAMILY MEMBER"/>
    <property type="match status" value="1"/>
</dbReference>
<dbReference type="InterPro" id="IPR003560">
    <property type="entry name" value="DHB_DH"/>
</dbReference>
<dbReference type="HOGENOM" id="CLU_010194_1_0_0"/>
<reference evidence="5 6" key="1">
    <citation type="journal article" date="2011" name="Stand. Genomic Sci.">
        <title>Complete genome sequence of Deinococcus maricopensis type strain (LB-34).</title>
        <authorList>
            <person name="Pukall R."/>
            <person name="Zeytun A."/>
            <person name="Lucas S."/>
            <person name="Lapidus A."/>
            <person name="Hammon N."/>
            <person name="Deshpande S."/>
            <person name="Nolan M."/>
            <person name="Cheng J.F."/>
            <person name="Pitluck S."/>
            <person name="Liolios K."/>
            <person name="Pagani I."/>
            <person name="Mikhailova N."/>
            <person name="Ivanova N."/>
            <person name="Mavromatis K."/>
            <person name="Pati A."/>
            <person name="Tapia R."/>
            <person name="Han C."/>
            <person name="Goodwin L."/>
            <person name="Chen A."/>
            <person name="Palaniappan K."/>
            <person name="Land M."/>
            <person name="Hauser L."/>
            <person name="Chang Y.J."/>
            <person name="Jeffries C.D."/>
            <person name="Brambilla E.M."/>
            <person name="Rohde M."/>
            <person name="Goker M."/>
            <person name="Detter J.C."/>
            <person name="Woyke T."/>
            <person name="Bristow J."/>
            <person name="Eisen J.A."/>
            <person name="Markowitz V."/>
            <person name="Hugenholtz P."/>
            <person name="Kyrpides N.C."/>
            <person name="Klenk H.P."/>
        </authorList>
    </citation>
    <scope>NUCLEOTIDE SEQUENCE [LARGE SCALE GENOMIC DNA]</scope>
    <source>
        <strain evidence="6">DSM 21211 / LMG 22137 / NRRL B-23946 / LB-34</strain>
    </source>
</reference>
<dbReference type="SUPFAM" id="SSF51735">
    <property type="entry name" value="NAD(P)-binding Rossmann-fold domains"/>
    <property type="match status" value="1"/>
</dbReference>
<reference evidence="6" key="2">
    <citation type="submission" date="2011-01" db="EMBL/GenBank/DDBJ databases">
        <title>The complete genome of Deinococcus maricopensis DSM 21211.</title>
        <authorList>
            <consortium name="US DOE Joint Genome Institute (JGI-PGF)"/>
            <person name="Lucas S."/>
            <person name="Copeland A."/>
            <person name="Lapidus A."/>
            <person name="Goodwin L."/>
            <person name="Pitluck S."/>
            <person name="Kyrpides N."/>
            <person name="Mavromatis K."/>
            <person name="Pagani I."/>
            <person name="Ivanova N."/>
            <person name="Ovchinnikova G."/>
            <person name="Zeytun A."/>
            <person name="Detter J.C."/>
            <person name="Han C."/>
            <person name="Land M."/>
            <person name="Hauser L."/>
            <person name="Markowitz V."/>
            <person name="Cheng J.-F."/>
            <person name="Hugenholtz P."/>
            <person name="Woyke T."/>
            <person name="Wu D."/>
            <person name="Pukall R."/>
            <person name="Gehrich-Schroeter G."/>
            <person name="Brambilla E."/>
            <person name="Klenk H.-P."/>
            <person name="Eisen J.A."/>
        </authorList>
    </citation>
    <scope>NUCLEOTIDE SEQUENCE [LARGE SCALE GENOMIC DNA]</scope>
    <source>
        <strain evidence="6">DSM 21211 / LMG 22137 / NRRL B-23946 / LB-34</strain>
    </source>
</reference>
<dbReference type="EC" id="1.3.1.28" evidence="3"/>
<dbReference type="Gene3D" id="3.40.50.720">
    <property type="entry name" value="NAD(P)-binding Rossmann-like Domain"/>
    <property type="match status" value="1"/>
</dbReference>
<dbReference type="FunFam" id="3.40.50.720:FF:000084">
    <property type="entry name" value="Short-chain dehydrogenase reductase"/>
    <property type="match status" value="1"/>
</dbReference>
<dbReference type="GO" id="GO:0016616">
    <property type="term" value="F:oxidoreductase activity, acting on the CH-OH group of donors, NAD or NADP as acceptor"/>
    <property type="evidence" value="ECO:0007669"/>
    <property type="project" value="TreeGrafter"/>
</dbReference>
<feature type="domain" description="Ketoreductase" evidence="4">
    <location>
        <begin position="9"/>
        <end position="169"/>
    </location>
</feature>
<dbReference type="InterPro" id="IPR002347">
    <property type="entry name" value="SDR_fam"/>
</dbReference>
<comment type="similarity">
    <text evidence="1">Belongs to the short-chain dehydrogenases/reductases (SDR) family.</text>
</comment>
<evidence type="ECO:0000256" key="1">
    <source>
        <dbReference type="ARBA" id="ARBA00006484"/>
    </source>
</evidence>
<dbReference type="Pfam" id="PF13561">
    <property type="entry name" value="adh_short_C2"/>
    <property type="match status" value="1"/>
</dbReference>
<keyword evidence="2 5" id="KW-0560">Oxidoreductase</keyword>
<evidence type="ECO:0000256" key="2">
    <source>
        <dbReference type="ARBA" id="ARBA00023002"/>
    </source>
</evidence>
<dbReference type="NCBIfam" id="NF006074">
    <property type="entry name" value="PRK08220.1"/>
    <property type="match status" value="1"/>
</dbReference>